<dbReference type="AlphaFoldDB" id="A0AAP0NQK7"/>
<dbReference type="EMBL" id="JBBNAF010000009">
    <property type="protein sequence ID" value="KAK9114519.1"/>
    <property type="molecule type" value="Genomic_DNA"/>
</dbReference>
<gene>
    <name evidence="1" type="ORF">Syun_021316</name>
</gene>
<proteinExistence type="predicted"/>
<dbReference type="Proteomes" id="UP001420932">
    <property type="component" value="Unassembled WGS sequence"/>
</dbReference>
<organism evidence="1 2">
    <name type="scientific">Stephania yunnanensis</name>
    <dbReference type="NCBI Taxonomy" id="152371"/>
    <lineage>
        <taxon>Eukaryota</taxon>
        <taxon>Viridiplantae</taxon>
        <taxon>Streptophyta</taxon>
        <taxon>Embryophyta</taxon>
        <taxon>Tracheophyta</taxon>
        <taxon>Spermatophyta</taxon>
        <taxon>Magnoliopsida</taxon>
        <taxon>Ranunculales</taxon>
        <taxon>Menispermaceae</taxon>
        <taxon>Menispermoideae</taxon>
        <taxon>Cissampelideae</taxon>
        <taxon>Stephania</taxon>
    </lineage>
</organism>
<evidence type="ECO:0000313" key="1">
    <source>
        <dbReference type="EMBL" id="KAK9114519.1"/>
    </source>
</evidence>
<evidence type="ECO:0000313" key="2">
    <source>
        <dbReference type="Proteomes" id="UP001420932"/>
    </source>
</evidence>
<comment type="caution">
    <text evidence="1">The sequence shown here is derived from an EMBL/GenBank/DDBJ whole genome shotgun (WGS) entry which is preliminary data.</text>
</comment>
<sequence>MKESITTFHTLSETSSIEMSSCDGYNSSWSSQGEPSLYYGGDEEFDAKGKGLAELERSSASVMSKGKYWDCPVEHSLDSKGFRKLLFDETIIRESNFNLGEGSEQNAPQGRVRRV</sequence>
<reference evidence="1 2" key="1">
    <citation type="submission" date="2024-01" db="EMBL/GenBank/DDBJ databases">
        <title>Genome assemblies of Stephania.</title>
        <authorList>
            <person name="Yang L."/>
        </authorList>
    </citation>
    <scope>NUCLEOTIDE SEQUENCE [LARGE SCALE GENOMIC DNA]</scope>
    <source>
        <strain evidence="1">YNDBR</strain>
        <tissue evidence="1">Leaf</tissue>
    </source>
</reference>
<name>A0AAP0NQK7_9MAGN</name>
<keyword evidence="2" id="KW-1185">Reference proteome</keyword>
<accession>A0AAP0NQK7</accession>
<protein>
    <submittedName>
        <fullName evidence="1">Uncharacterized protein</fullName>
    </submittedName>
</protein>